<keyword evidence="6" id="KW-0175">Coiled coil</keyword>
<accession>A0ABP0EWY4</accession>
<comment type="caution">
    <text evidence="9">The sequence shown here is derived from an EMBL/GenBank/DDBJ whole genome shotgun (WGS) entry which is preliminary data.</text>
</comment>
<organism evidence="9 10">
    <name type="scientific">Candidatus Xenohaliotis californiensis</name>
    <dbReference type="NCBI Taxonomy" id="84677"/>
    <lineage>
        <taxon>Bacteria</taxon>
        <taxon>Pseudomonadati</taxon>
        <taxon>Pseudomonadota</taxon>
        <taxon>Alphaproteobacteria</taxon>
        <taxon>Rickettsiales</taxon>
        <taxon>Anaplasmataceae</taxon>
        <taxon>Candidatus Xenohaliotis</taxon>
    </lineage>
</organism>
<dbReference type="PANTHER" id="PTHR43047">
    <property type="entry name" value="TWO-COMPONENT HISTIDINE PROTEIN KINASE"/>
    <property type="match status" value="1"/>
</dbReference>
<feature type="transmembrane region" description="Helical" evidence="7">
    <location>
        <begin position="21"/>
        <end position="44"/>
    </location>
</feature>
<keyword evidence="5" id="KW-0418">Kinase</keyword>
<sequence length="660" mass="75363">MSSESNNNKSMNKSTLTLKINLCYMLAILLTTIIIITGMCKVAINIIDSNFNNTAKNIDCLFKNTHDEISFMLNNAINKLNTNYSDKTLLSKALSETISQQHINIFHSIFWTNYKNKIKAIATYNQSTTNMINKKTNDIFMFNLKAEKNDFKIGGIVNNFLVDGARIIPVHTAISSNQNKYLGSLFLILDANKMCTLLRNTISTNYPYFIQEKSHNYPCILPLNKSRISINKEYRKWSKNIKQLNYISILKTLIIGTKYNYQYNTTSYPANLNLVIDRTLIVNVLHMEIQIAGILILMLVMASIVPLLLQQKIFLYFIATCVEFIQTFCDSNKNTTVHKSILKNLIYSITLLKKQTNKFKKRLNTAQKEYERAITQRDSAYLAAEMALVAQEEISAKIQKIELTNKITNAKYEYINEKLATYQQRADNILNLLADVNHELRTPLNSVIGFTDFILISTPLQQKTIEYLEYIKNCGHYLLYLVNDIIDIIRIEEGAITLEESNVAVNEVIISCISYLNSDINKKGIIINNYSVKKLPLLYVDKYRTRQIILNILANAIKYIGNGKIIDIYSYYKDKEGLNLIVRDNGSGISSNELNKIFSKYTRGESQQNIEGFGLGMSLIDKLVKMHNGKLNIESKLSIGTKITVTFPETRVIKDSKTVA</sequence>
<dbReference type="Proteomes" id="UP001314181">
    <property type="component" value="Unassembled WGS sequence"/>
</dbReference>
<evidence type="ECO:0000256" key="1">
    <source>
        <dbReference type="ARBA" id="ARBA00000085"/>
    </source>
</evidence>
<name>A0ABP0EWY4_9RICK</name>
<evidence type="ECO:0000256" key="6">
    <source>
        <dbReference type="SAM" id="Coils"/>
    </source>
</evidence>
<dbReference type="InterPro" id="IPR036890">
    <property type="entry name" value="HATPase_C_sf"/>
</dbReference>
<feature type="domain" description="Histidine kinase" evidence="8">
    <location>
        <begin position="435"/>
        <end position="651"/>
    </location>
</feature>
<dbReference type="InterPro" id="IPR036097">
    <property type="entry name" value="HisK_dim/P_sf"/>
</dbReference>
<keyword evidence="7" id="KW-0812">Transmembrane</keyword>
<dbReference type="InterPro" id="IPR004358">
    <property type="entry name" value="Sig_transdc_His_kin-like_C"/>
</dbReference>
<proteinExistence type="predicted"/>
<dbReference type="SMART" id="SM00387">
    <property type="entry name" value="HATPase_c"/>
    <property type="match status" value="1"/>
</dbReference>
<feature type="coiled-coil region" evidence="6">
    <location>
        <begin position="349"/>
        <end position="376"/>
    </location>
</feature>
<dbReference type="SUPFAM" id="SSF55874">
    <property type="entry name" value="ATPase domain of HSP90 chaperone/DNA topoisomerase II/histidine kinase"/>
    <property type="match status" value="1"/>
</dbReference>
<keyword evidence="7" id="KW-0472">Membrane</keyword>
<keyword evidence="10" id="KW-1185">Reference proteome</keyword>
<dbReference type="PROSITE" id="PS50109">
    <property type="entry name" value="HIS_KIN"/>
    <property type="match status" value="1"/>
</dbReference>
<evidence type="ECO:0000256" key="2">
    <source>
        <dbReference type="ARBA" id="ARBA00012438"/>
    </source>
</evidence>
<evidence type="ECO:0000256" key="4">
    <source>
        <dbReference type="ARBA" id="ARBA00022679"/>
    </source>
</evidence>
<dbReference type="Gene3D" id="3.30.565.10">
    <property type="entry name" value="Histidine kinase-like ATPase, C-terminal domain"/>
    <property type="match status" value="1"/>
</dbReference>
<keyword evidence="4" id="KW-0808">Transferase</keyword>
<reference evidence="9 10" key="1">
    <citation type="submission" date="2024-01" db="EMBL/GenBank/DDBJ databases">
        <authorList>
            <person name="Kunselman E."/>
        </authorList>
    </citation>
    <scope>NUCLEOTIDE SEQUENCE [LARGE SCALE GENOMIC DNA]</scope>
    <source>
        <strain evidence="9">2 abalone samples</strain>
    </source>
</reference>
<evidence type="ECO:0000259" key="8">
    <source>
        <dbReference type="PROSITE" id="PS50109"/>
    </source>
</evidence>
<comment type="catalytic activity">
    <reaction evidence="1">
        <text>ATP + protein L-histidine = ADP + protein N-phospho-L-histidine.</text>
        <dbReference type="EC" id="2.7.13.3"/>
    </reaction>
</comment>
<keyword evidence="7" id="KW-1133">Transmembrane helix</keyword>
<dbReference type="Pfam" id="PF02518">
    <property type="entry name" value="HATPase_c"/>
    <property type="match status" value="1"/>
</dbReference>
<evidence type="ECO:0000313" key="9">
    <source>
        <dbReference type="EMBL" id="CAK8163300.1"/>
    </source>
</evidence>
<evidence type="ECO:0000256" key="5">
    <source>
        <dbReference type="ARBA" id="ARBA00022777"/>
    </source>
</evidence>
<dbReference type="InterPro" id="IPR003661">
    <property type="entry name" value="HisK_dim/P_dom"/>
</dbReference>
<dbReference type="InterPro" id="IPR005467">
    <property type="entry name" value="His_kinase_dom"/>
</dbReference>
<dbReference type="EC" id="2.7.13.3" evidence="2"/>
<dbReference type="Gene3D" id="1.10.287.130">
    <property type="match status" value="1"/>
</dbReference>
<evidence type="ECO:0000256" key="7">
    <source>
        <dbReference type="SAM" id="Phobius"/>
    </source>
</evidence>
<gene>
    <name evidence="9" type="ORF">CAXC1_330060</name>
</gene>
<dbReference type="CDD" id="cd00082">
    <property type="entry name" value="HisKA"/>
    <property type="match status" value="1"/>
</dbReference>
<dbReference type="PRINTS" id="PR00344">
    <property type="entry name" value="BCTRLSENSOR"/>
</dbReference>
<dbReference type="SUPFAM" id="SSF47384">
    <property type="entry name" value="Homodimeric domain of signal transducing histidine kinase"/>
    <property type="match status" value="1"/>
</dbReference>
<dbReference type="SMART" id="SM00388">
    <property type="entry name" value="HisKA"/>
    <property type="match status" value="1"/>
</dbReference>
<dbReference type="EMBL" id="CAWVOK010000026">
    <property type="protein sequence ID" value="CAK8163300.1"/>
    <property type="molecule type" value="Genomic_DNA"/>
</dbReference>
<dbReference type="InterPro" id="IPR003594">
    <property type="entry name" value="HATPase_dom"/>
</dbReference>
<protein>
    <recommendedName>
        <fullName evidence="2">histidine kinase</fullName>
        <ecNumber evidence="2">2.7.13.3</ecNumber>
    </recommendedName>
</protein>
<evidence type="ECO:0000313" key="10">
    <source>
        <dbReference type="Proteomes" id="UP001314181"/>
    </source>
</evidence>
<dbReference type="RefSeq" id="WP_338364385.1">
    <property type="nucleotide sequence ID" value="NZ_CAWVOK010000026.1"/>
</dbReference>
<keyword evidence="3" id="KW-0597">Phosphoprotein</keyword>
<dbReference type="Pfam" id="PF00512">
    <property type="entry name" value="HisKA"/>
    <property type="match status" value="1"/>
</dbReference>
<dbReference type="PANTHER" id="PTHR43047:SF72">
    <property type="entry name" value="OSMOSENSING HISTIDINE PROTEIN KINASE SLN1"/>
    <property type="match status" value="1"/>
</dbReference>
<evidence type="ECO:0000256" key="3">
    <source>
        <dbReference type="ARBA" id="ARBA00022553"/>
    </source>
</evidence>
<dbReference type="CDD" id="cd00075">
    <property type="entry name" value="HATPase"/>
    <property type="match status" value="1"/>
</dbReference>